<accession>A0A6I4T589</accession>
<dbReference type="Gene3D" id="3.30.1370.110">
    <property type="match status" value="1"/>
</dbReference>
<protein>
    <submittedName>
        <fullName evidence="3">DNA mismatch repair protein MutS</fullName>
    </submittedName>
</protein>
<dbReference type="OrthoDB" id="7165597at2"/>
<evidence type="ECO:0000313" key="4">
    <source>
        <dbReference type="Proteomes" id="UP000438476"/>
    </source>
</evidence>
<feature type="compositionally biased region" description="Basic residues" evidence="1">
    <location>
        <begin position="53"/>
        <end position="62"/>
    </location>
</feature>
<evidence type="ECO:0000256" key="1">
    <source>
        <dbReference type="SAM" id="MobiDB-lite"/>
    </source>
</evidence>
<comment type="caution">
    <text evidence="3">The sequence shown here is derived from an EMBL/GenBank/DDBJ whole genome shotgun (WGS) entry which is preliminary data.</text>
</comment>
<feature type="region of interest" description="Disordered" evidence="1">
    <location>
        <begin position="30"/>
        <end position="81"/>
    </location>
</feature>
<organism evidence="3 4">
    <name type="scientific">Altericroceibacterium endophyticum</name>
    <dbReference type="NCBI Taxonomy" id="1808508"/>
    <lineage>
        <taxon>Bacteria</taxon>
        <taxon>Pseudomonadati</taxon>
        <taxon>Pseudomonadota</taxon>
        <taxon>Alphaproteobacteria</taxon>
        <taxon>Sphingomonadales</taxon>
        <taxon>Erythrobacteraceae</taxon>
        <taxon>Altericroceibacterium</taxon>
    </lineage>
</organism>
<dbReference type="PANTHER" id="PTHR35562">
    <property type="entry name" value="DNA ENDONUCLEASE SMRA-RELATED"/>
    <property type="match status" value="1"/>
</dbReference>
<feature type="compositionally biased region" description="Low complexity" evidence="1">
    <location>
        <begin position="71"/>
        <end position="80"/>
    </location>
</feature>
<dbReference type="PANTHER" id="PTHR35562:SF2">
    <property type="entry name" value="DNA ENDONUCLEASE SMRA-RELATED"/>
    <property type="match status" value="1"/>
</dbReference>
<reference evidence="3 4" key="1">
    <citation type="submission" date="2019-12" db="EMBL/GenBank/DDBJ databases">
        <title>Genomic-based taxomic classification of the family Erythrobacteraceae.</title>
        <authorList>
            <person name="Xu L."/>
        </authorList>
    </citation>
    <scope>NUCLEOTIDE SEQUENCE [LARGE SCALE GENOMIC DNA]</scope>
    <source>
        <strain evidence="3 4">LMG 29518</strain>
    </source>
</reference>
<gene>
    <name evidence="3" type="ORF">GRI91_04880</name>
</gene>
<dbReference type="EMBL" id="WTYT01000002">
    <property type="protein sequence ID" value="MXO65080.1"/>
    <property type="molecule type" value="Genomic_DNA"/>
</dbReference>
<dbReference type="AlphaFoldDB" id="A0A6I4T589"/>
<dbReference type="SUPFAM" id="SSF160443">
    <property type="entry name" value="SMR domain-like"/>
    <property type="match status" value="1"/>
</dbReference>
<dbReference type="Proteomes" id="UP000438476">
    <property type="component" value="Unassembled WGS sequence"/>
</dbReference>
<keyword evidence="4" id="KW-1185">Reference proteome</keyword>
<evidence type="ECO:0000313" key="3">
    <source>
        <dbReference type="EMBL" id="MXO65080.1"/>
    </source>
</evidence>
<dbReference type="InterPro" id="IPR002625">
    <property type="entry name" value="Smr_dom"/>
</dbReference>
<feature type="compositionally biased region" description="Basic and acidic residues" evidence="1">
    <location>
        <begin position="30"/>
        <end position="40"/>
    </location>
</feature>
<evidence type="ECO:0000259" key="2">
    <source>
        <dbReference type="PROSITE" id="PS50828"/>
    </source>
</evidence>
<dbReference type="Pfam" id="PF01713">
    <property type="entry name" value="Smr"/>
    <property type="match status" value="1"/>
</dbReference>
<dbReference type="RefSeq" id="WP_160735516.1">
    <property type="nucleotide sequence ID" value="NZ_WTYT01000002.1"/>
</dbReference>
<sequence length="193" mass="20981">MKPPRGLSDEEAILWSRVTATVEPIHRRLEKRIAAERHEPPQPAMSLNPKLPPKQHKAKRAAARPAPAPLPSASSLPLSHGLDSSWERKLTRAGVQPDFTLDLHGHTLDGAYQRLQGGLAQARAMGARVVLVVTGKPRSAEAADRGERRGAIRAKILDWLAVGSHAGDIAAIRKAHPRHGGAGALYIILRRQR</sequence>
<proteinExistence type="predicted"/>
<feature type="domain" description="Smr" evidence="2">
    <location>
        <begin position="101"/>
        <end position="190"/>
    </location>
</feature>
<dbReference type="InterPro" id="IPR036063">
    <property type="entry name" value="Smr_dom_sf"/>
</dbReference>
<name>A0A6I4T589_9SPHN</name>
<dbReference type="PROSITE" id="PS50828">
    <property type="entry name" value="SMR"/>
    <property type="match status" value="1"/>
</dbReference>